<feature type="compositionally biased region" description="Low complexity" evidence="1">
    <location>
        <begin position="82"/>
        <end position="115"/>
    </location>
</feature>
<keyword evidence="2" id="KW-0472">Membrane</keyword>
<evidence type="ECO:0000313" key="3">
    <source>
        <dbReference type="EMBL" id="MCY0148878.1"/>
    </source>
</evidence>
<evidence type="ECO:0000256" key="2">
    <source>
        <dbReference type="SAM" id="Phobius"/>
    </source>
</evidence>
<dbReference type="Proteomes" id="UP001073227">
    <property type="component" value="Unassembled WGS sequence"/>
</dbReference>
<comment type="caution">
    <text evidence="3">The sequence shown here is derived from an EMBL/GenBank/DDBJ whole genome shotgun (WGS) entry which is preliminary data.</text>
</comment>
<dbReference type="RefSeq" id="WP_267654408.1">
    <property type="nucleotide sequence ID" value="NZ_JAOVZR010000001.1"/>
</dbReference>
<evidence type="ECO:0008006" key="5">
    <source>
        <dbReference type="Google" id="ProtNLM"/>
    </source>
</evidence>
<proteinExistence type="predicted"/>
<accession>A0ABT3ZB57</accession>
<evidence type="ECO:0000256" key="1">
    <source>
        <dbReference type="SAM" id="MobiDB-lite"/>
    </source>
</evidence>
<evidence type="ECO:0000313" key="4">
    <source>
        <dbReference type="Proteomes" id="UP001073227"/>
    </source>
</evidence>
<organism evidence="3 4">
    <name type="scientific">Hoeflea algicola</name>
    <dbReference type="NCBI Taxonomy" id="2983763"/>
    <lineage>
        <taxon>Bacteria</taxon>
        <taxon>Pseudomonadati</taxon>
        <taxon>Pseudomonadota</taxon>
        <taxon>Alphaproteobacteria</taxon>
        <taxon>Hyphomicrobiales</taxon>
        <taxon>Rhizobiaceae</taxon>
        <taxon>Hoeflea</taxon>
    </lineage>
</organism>
<protein>
    <recommendedName>
        <fullName evidence="5">Dynamin</fullName>
    </recommendedName>
</protein>
<keyword evidence="2" id="KW-1133">Transmembrane helix</keyword>
<feature type="compositionally biased region" description="Basic and acidic residues" evidence="1">
    <location>
        <begin position="9"/>
        <end position="24"/>
    </location>
</feature>
<sequence length="115" mass="11606">MVEYTPHNRPGEHTRPNEHIRETTVVDSGRSGGWIAAVVLIVLLAIGGFVYWSADGGPATAPANTDAEINLQVAPEAGAPGTEAVQPAPAAPAAPAETAPADPAAAPVEPAPQSN</sequence>
<feature type="region of interest" description="Disordered" evidence="1">
    <location>
        <begin position="74"/>
        <end position="115"/>
    </location>
</feature>
<dbReference type="EMBL" id="JAOVZR010000001">
    <property type="protein sequence ID" value="MCY0148878.1"/>
    <property type="molecule type" value="Genomic_DNA"/>
</dbReference>
<keyword evidence="2" id="KW-0812">Transmembrane</keyword>
<name>A0ABT3ZB57_9HYPH</name>
<reference evidence="3" key="1">
    <citation type="submission" date="2022-10" db="EMBL/GenBank/DDBJ databases">
        <title>Hoeflea sp. G2-23, isolated from marine algae.</title>
        <authorList>
            <person name="Kristyanto S."/>
            <person name="Kim J.M."/>
            <person name="Jeon C.O."/>
        </authorList>
    </citation>
    <scope>NUCLEOTIDE SEQUENCE</scope>
    <source>
        <strain evidence="3">G2-23</strain>
    </source>
</reference>
<feature type="transmembrane region" description="Helical" evidence="2">
    <location>
        <begin position="33"/>
        <end position="52"/>
    </location>
</feature>
<gene>
    <name evidence="3" type="ORF">OEG84_14500</name>
</gene>
<feature type="region of interest" description="Disordered" evidence="1">
    <location>
        <begin position="1"/>
        <end position="27"/>
    </location>
</feature>
<keyword evidence="4" id="KW-1185">Reference proteome</keyword>